<dbReference type="InterPro" id="IPR050595">
    <property type="entry name" value="Bact_response_regulator"/>
</dbReference>
<dbReference type="PANTHER" id="PTHR44591">
    <property type="entry name" value="STRESS RESPONSE REGULATOR PROTEIN 1"/>
    <property type="match status" value="1"/>
</dbReference>
<comment type="caution">
    <text evidence="4">The sequence shown here is derived from an EMBL/GenBank/DDBJ whole genome shotgun (WGS) entry which is preliminary data.</text>
</comment>
<organism evidence="4 5">
    <name type="scientific">Acanthopleuribacter pedis</name>
    <dbReference type="NCBI Taxonomy" id="442870"/>
    <lineage>
        <taxon>Bacteria</taxon>
        <taxon>Pseudomonadati</taxon>
        <taxon>Acidobacteriota</taxon>
        <taxon>Holophagae</taxon>
        <taxon>Acanthopleuribacterales</taxon>
        <taxon>Acanthopleuribacteraceae</taxon>
        <taxon>Acanthopleuribacter</taxon>
    </lineage>
</organism>
<feature type="modified residue" description="4-aspartylphosphate" evidence="2">
    <location>
        <position position="55"/>
    </location>
</feature>
<accession>A0A8J7Q593</accession>
<evidence type="ECO:0000256" key="2">
    <source>
        <dbReference type="PROSITE-ProRule" id="PRU00169"/>
    </source>
</evidence>
<gene>
    <name evidence="4" type="ORF">J3U88_12680</name>
</gene>
<sequence length="291" mass="32323">MNQSVLLADDDTHLRGVFALFLRSLGWHVAEASNGTEALKTFRKSRIKPSLVVLDIRMHNDGLSTCRTFKTDTFINKTPPKIAILSAADRDKYAPLARRVGADMVLSKPITPQNLHVMLQRLLSRDPEQLAAKSVHQEKPVVAHGMAMAMLFKLPRALEGPKHEANLAIALENTCQILREEYGPRCSIKKTDKRSALLLYVENNGGAAQVNARAQRVLKRLDMLQHCIAVELKAGRLSRYGGISLEALTRLAAKPSLPTLTRYLENTVQQSAQREERGVVTAVERFTSQAV</sequence>
<dbReference type="GO" id="GO:0000160">
    <property type="term" value="P:phosphorelay signal transduction system"/>
    <property type="evidence" value="ECO:0007669"/>
    <property type="project" value="InterPro"/>
</dbReference>
<evidence type="ECO:0000313" key="4">
    <source>
        <dbReference type="EMBL" id="MBO1319320.1"/>
    </source>
</evidence>
<dbReference type="EMBL" id="JAFREP010000010">
    <property type="protein sequence ID" value="MBO1319320.1"/>
    <property type="molecule type" value="Genomic_DNA"/>
</dbReference>
<reference evidence="4" key="1">
    <citation type="submission" date="2021-03" db="EMBL/GenBank/DDBJ databases">
        <authorList>
            <person name="Wang G."/>
        </authorList>
    </citation>
    <scope>NUCLEOTIDE SEQUENCE</scope>
    <source>
        <strain evidence="4">KCTC 12899</strain>
    </source>
</reference>
<dbReference type="CDD" id="cd00156">
    <property type="entry name" value="REC"/>
    <property type="match status" value="1"/>
</dbReference>
<dbReference type="InterPro" id="IPR001789">
    <property type="entry name" value="Sig_transdc_resp-reg_receiver"/>
</dbReference>
<dbReference type="RefSeq" id="WP_207859141.1">
    <property type="nucleotide sequence ID" value="NZ_JAFREP010000010.1"/>
</dbReference>
<dbReference type="PROSITE" id="PS50110">
    <property type="entry name" value="RESPONSE_REGULATORY"/>
    <property type="match status" value="1"/>
</dbReference>
<dbReference type="Gene3D" id="3.40.50.2300">
    <property type="match status" value="1"/>
</dbReference>
<evidence type="ECO:0000313" key="5">
    <source>
        <dbReference type="Proteomes" id="UP000664417"/>
    </source>
</evidence>
<protein>
    <submittedName>
        <fullName evidence="4">Response regulator</fullName>
    </submittedName>
</protein>
<proteinExistence type="predicted"/>
<keyword evidence="5" id="KW-1185">Reference proteome</keyword>
<dbReference type="Proteomes" id="UP000664417">
    <property type="component" value="Unassembled WGS sequence"/>
</dbReference>
<feature type="domain" description="Response regulatory" evidence="3">
    <location>
        <begin position="4"/>
        <end position="123"/>
    </location>
</feature>
<name>A0A8J7Q593_9BACT</name>
<dbReference type="SUPFAM" id="SSF52172">
    <property type="entry name" value="CheY-like"/>
    <property type="match status" value="1"/>
</dbReference>
<evidence type="ECO:0000256" key="1">
    <source>
        <dbReference type="ARBA" id="ARBA00022553"/>
    </source>
</evidence>
<dbReference type="AlphaFoldDB" id="A0A8J7Q593"/>
<dbReference type="Pfam" id="PF00072">
    <property type="entry name" value="Response_reg"/>
    <property type="match status" value="1"/>
</dbReference>
<evidence type="ECO:0000259" key="3">
    <source>
        <dbReference type="PROSITE" id="PS50110"/>
    </source>
</evidence>
<keyword evidence="1 2" id="KW-0597">Phosphoprotein</keyword>
<dbReference type="InterPro" id="IPR011006">
    <property type="entry name" value="CheY-like_superfamily"/>
</dbReference>
<dbReference type="PANTHER" id="PTHR44591:SF23">
    <property type="entry name" value="CHEY SUBFAMILY"/>
    <property type="match status" value="1"/>
</dbReference>
<dbReference type="SMART" id="SM00448">
    <property type="entry name" value="REC"/>
    <property type="match status" value="1"/>
</dbReference>